<dbReference type="AlphaFoldDB" id="A0A2N5XM19"/>
<reference evidence="1 2" key="1">
    <citation type="submission" date="2018-01" db="EMBL/GenBank/DDBJ databases">
        <title>The draft genome sequence of Cohaesibacter sp. H1304.</title>
        <authorList>
            <person name="Wang N.-N."/>
            <person name="Du Z.-J."/>
        </authorList>
    </citation>
    <scope>NUCLEOTIDE SEQUENCE [LARGE SCALE GENOMIC DNA]</scope>
    <source>
        <strain evidence="1 2">H1304</strain>
    </source>
</reference>
<comment type="caution">
    <text evidence="1">The sequence shown here is derived from an EMBL/GenBank/DDBJ whole genome shotgun (WGS) entry which is preliminary data.</text>
</comment>
<dbReference type="EMBL" id="PKUQ01000047">
    <property type="protein sequence ID" value="PLW75581.1"/>
    <property type="molecule type" value="Genomic_DNA"/>
</dbReference>
<dbReference type="Proteomes" id="UP000234881">
    <property type="component" value="Unassembled WGS sequence"/>
</dbReference>
<evidence type="ECO:0000313" key="2">
    <source>
        <dbReference type="Proteomes" id="UP000234881"/>
    </source>
</evidence>
<keyword evidence="2" id="KW-1185">Reference proteome</keyword>
<gene>
    <name evidence="1" type="ORF">C0081_18175</name>
</gene>
<name>A0A2N5XM19_9HYPH</name>
<organism evidence="1 2">
    <name type="scientific">Cohaesibacter celericrescens</name>
    <dbReference type="NCBI Taxonomy" id="2067669"/>
    <lineage>
        <taxon>Bacteria</taxon>
        <taxon>Pseudomonadati</taxon>
        <taxon>Pseudomonadota</taxon>
        <taxon>Alphaproteobacteria</taxon>
        <taxon>Hyphomicrobiales</taxon>
        <taxon>Cohaesibacteraceae</taxon>
    </lineage>
</organism>
<accession>A0A2N5XM19</accession>
<proteinExistence type="predicted"/>
<evidence type="ECO:0000313" key="1">
    <source>
        <dbReference type="EMBL" id="PLW75581.1"/>
    </source>
</evidence>
<sequence length="117" mass="13259">MHGIISVFGQGWLPLAHVYVVVDNMRFIAKGWFLLRRCILLRNDQIRIIFLYTEIYGRRILVIEKHVAGENTGNFHRNRAPSFLANPKEPREGPCHADAIHPICKGSTPHGFGSKVG</sequence>
<protein>
    <submittedName>
        <fullName evidence="1">Uncharacterized protein</fullName>
    </submittedName>
</protein>